<sequence length="264" mass="29083">MIPTRLSAQYQHQIDPFWSNLRNKGRYEIGGGLVMPSGSFTGVVTVLGSNNYYRGDSTAKRDIKGTGFGGSIGLALPFRATGHISCWAIAVQLQGNIMTWPSLNQTMSTGGTYTDRTTKLDGSTMQFALPIGVDYKVGNDAILTQRLPLGMSIGAGIYPQITLSTLSGVSGYKSQWGNSIWPYAKLDLSVFTGFCWKIRLMYTAGNMNLLDQNTALAAYNQGPFTISSSGQFMASLIIMPFSGKWSEYAWYNTYDTYNQYDRFN</sequence>
<evidence type="ECO:0000313" key="1">
    <source>
        <dbReference type="EMBL" id="GAA4467642.1"/>
    </source>
</evidence>
<name>A0ABP8NHY8_9BACT</name>
<keyword evidence="2" id="KW-1185">Reference proteome</keyword>
<comment type="caution">
    <text evidence="1">The sequence shown here is derived from an EMBL/GenBank/DDBJ whole genome shotgun (WGS) entry which is preliminary data.</text>
</comment>
<accession>A0ABP8NHY8</accession>
<gene>
    <name evidence="1" type="ORF">GCM10023093_23870</name>
</gene>
<dbReference type="Proteomes" id="UP001500067">
    <property type="component" value="Unassembled WGS sequence"/>
</dbReference>
<protein>
    <recommendedName>
        <fullName evidence="3">Outer membrane protein beta-barrel domain-containing protein</fullName>
    </recommendedName>
</protein>
<evidence type="ECO:0008006" key="3">
    <source>
        <dbReference type="Google" id="ProtNLM"/>
    </source>
</evidence>
<organism evidence="1 2">
    <name type="scientific">Nemorincola caseinilytica</name>
    <dbReference type="NCBI Taxonomy" id="2054315"/>
    <lineage>
        <taxon>Bacteria</taxon>
        <taxon>Pseudomonadati</taxon>
        <taxon>Bacteroidota</taxon>
        <taxon>Chitinophagia</taxon>
        <taxon>Chitinophagales</taxon>
        <taxon>Chitinophagaceae</taxon>
        <taxon>Nemorincola</taxon>
    </lineage>
</organism>
<reference evidence="2" key="1">
    <citation type="journal article" date="2019" name="Int. J. Syst. Evol. Microbiol.">
        <title>The Global Catalogue of Microorganisms (GCM) 10K type strain sequencing project: providing services to taxonomists for standard genome sequencing and annotation.</title>
        <authorList>
            <consortium name="The Broad Institute Genomics Platform"/>
            <consortium name="The Broad Institute Genome Sequencing Center for Infectious Disease"/>
            <person name="Wu L."/>
            <person name="Ma J."/>
        </authorList>
    </citation>
    <scope>NUCLEOTIDE SEQUENCE [LARGE SCALE GENOMIC DNA]</scope>
    <source>
        <strain evidence="2">JCM 32105</strain>
    </source>
</reference>
<proteinExistence type="predicted"/>
<evidence type="ECO:0000313" key="2">
    <source>
        <dbReference type="Proteomes" id="UP001500067"/>
    </source>
</evidence>
<dbReference type="EMBL" id="BAABFA010000017">
    <property type="protein sequence ID" value="GAA4467642.1"/>
    <property type="molecule type" value="Genomic_DNA"/>
</dbReference>